<dbReference type="Pfam" id="PF01256">
    <property type="entry name" value="Carb_kinase"/>
    <property type="match status" value="1"/>
</dbReference>
<dbReference type="Proteomes" id="UP001247805">
    <property type="component" value="Unassembled WGS sequence"/>
</dbReference>
<name>A0ABU3SUC6_9ALTE</name>
<gene>
    <name evidence="7" type="ORF">RS130_06455</name>
</gene>
<keyword evidence="8" id="KW-1185">Reference proteome</keyword>
<evidence type="ECO:0000256" key="5">
    <source>
        <dbReference type="ARBA" id="ARBA00023239"/>
    </source>
</evidence>
<dbReference type="InterPro" id="IPR029056">
    <property type="entry name" value="Ribokinase-like"/>
</dbReference>
<reference evidence="7 8" key="1">
    <citation type="submission" date="2023-10" db="EMBL/GenBank/DDBJ databases">
        <title>Glaciecola aquimarina strain GGW-M5 nov., isolated from a coastal seawater.</title>
        <authorList>
            <person name="Bayburt H."/>
            <person name="Kim J.M."/>
            <person name="Choi B.J."/>
            <person name="Jeon C.O."/>
        </authorList>
    </citation>
    <scope>NUCLEOTIDE SEQUENCE [LARGE SCALE GENOMIC DNA]</scope>
    <source>
        <strain evidence="7 8">KCTC 32108</strain>
    </source>
</reference>
<evidence type="ECO:0000313" key="8">
    <source>
        <dbReference type="Proteomes" id="UP001247805"/>
    </source>
</evidence>
<dbReference type="PROSITE" id="PS51383">
    <property type="entry name" value="YJEF_C_3"/>
    <property type="match status" value="1"/>
</dbReference>
<accession>A0ABU3SUC6</accession>
<dbReference type="PANTHER" id="PTHR12592:SF0">
    <property type="entry name" value="ATP-DEPENDENT (S)-NAD(P)H-HYDRATE DEHYDRATASE"/>
    <property type="match status" value="1"/>
</dbReference>
<organism evidence="7 8">
    <name type="scientific">Paraglaciecola aquimarina</name>
    <dbReference type="NCBI Taxonomy" id="1235557"/>
    <lineage>
        <taxon>Bacteria</taxon>
        <taxon>Pseudomonadati</taxon>
        <taxon>Pseudomonadota</taxon>
        <taxon>Gammaproteobacteria</taxon>
        <taxon>Alteromonadales</taxon>
        <taxon>Alteromonadaceae</taxon>
        <taxon>Paraglaciecola</taxon>
    </lineage>
</organism>
<evidence type="ECO:0000256" key="3">
    <source>
        <dbReference type="ARBA" id="ARBA00022857"/>
    </source>
</evidence>
<keyword evidence="4" id="KW-0520">NAD</keyword>
<dbReference type="PANTHER" id="PTHR12592">
    <property type="entry name" value="ATP-DEPENDENT (S)-NAD(P)H-HYDRATE DEHYDRATASE FAMILY MEMBER"/>
    <property type="match status" value="1"/>
</dbReference>
<evidence type="ECO:0000256" key="1">
    <source>
        <dbReference type="ARBA" id="ARBA00022741"/>
    </source>
</evidence>
<dbReference type="InterPro" id="IPR000631">
    <property type="entry name" value="CARKD"/>
</dbReference>
<evidence type="ECO:0000256" key="4">
    <source>
        <dbReference type="ARBA" id="ARBA00023027"/>
    </source>
</evidence>
<feature type="domain" description="YjeF C-terminal" evidence="6">
    <location>
        <begin position="1"/>
        <end position="125"/>
    </location>
</feature>
<proteinExistence type="predicted"/>
<dbReference type="CDD" id="cd01171">
    <property type="entry name" value="YXKO-related"/>
    <property type="match status" value="1"/>
</dbReference>
<comment type="caution">
    <text evidence="7">The sequence shown here is derived from an EMBL/GenBank/DDBJ whole genome shotgun (WGS) entry which is preliminary data.</text>
</comment>
<sequence length="125" mass="13191">MLNCEISAIENDRFLGSKQIADSFMSTCILKGNGTLIYSHTQDTEEQCHGVCNGGNPGMATAGMGDLLTGIVGALLAQGMTEQQAATYAVCAHAEAGDRVAREYGQRGMIASDLLQPLRAIINLL</sequence>
<dbReference type="SUPFAM" id="SSF53613">
    <property type="entry name" value="Ribokinase-like"/>
    <property type="match status" value="1"/>
</dbReference>
<dbReference type="EMBL" id="JAWDIO010000002">
    <property type="protein sequence ID" value="MDU0353616.1"/>
    <property type="molecule type" value="Genomic_DNA"/>
</dbReference>
<dbReference type="RefSeq" id="WP_316025274.1">
    <property type="nucleotide sequence ID" value="NZ_JAWDIO010000002.1"/>
</dbReference>
<protein>
    <submittedName>
        <fullName evidence="7">NAD(P)H-hydrate dehydratase</fullName>
    </submittedName>
</protein>
<evidence type="ECO:0000259" key="6">
    <source>
        <dbReference type="PROSITE" id="PS51383"/>
    </source>
</evidence>
<dbReference type="Gene3D" id="3.40.1190.20">
    <property type="match status" value="1"/>
</dbReference>
<evidence type="ECO:0000313" key="7">
    <source>
        <dbReference type="EMBL" id="MDU0353616.1"/>
    </source>
</evidence>
<evidence type="ECO:0000256" key="2">
    <source>
        <dbReference type="ARBA" id="ARBA00022840"/>
    </source>
</evidence>
<keyword evidence="5" id="KW-0456">Lyase</keyword>
<keyword evidence="3" id="KW-0521">NADP</keyword>
<keyword evidence="1" id="KW-0547">Nucleotide-binding</keyword>
<keyword evidence="2" id="KW-0067">ATP-binding</keyword>